<gene>
    <name evidence="1" type="ORF">QE152_g10308</name>
</gene>
<accession>A0AAW1LVP5</accession>
<reference evidence="1 2" key="1">
    <citation type="journal article" date="2024" name="BMC Genomics">
        <title>De novo assembly and annotation of Popillia japonica's genome with initial clues to its potential as an invasive pest.</title>
        <authorList>
            <person name="Cucini C."/>
            <person name="Boschi S."/>
            <person name="Funari R."/>
            <person name="Cardaioli E."/>
            <person name="Iannotti N."/>
            <person name="Marturano G."/>
            <person name="Paoli F."/>
            <person name="Bruttini M."/>
            <person name="Carapelli A."/>
            <person name="Frati F."/>
            <person name="Nardi F."/>
        </authorList>
    </citation>
    <scope>NUCLEOTIDE SEQUENCE [LARGE SCALE GENOMIC DNA]</scope>
    <source>
        <strain evidence="1">DMR45628</strain>
    </source>
</reference>
<evidence type="ECO:0008006" key="3">
    <source>
        <dbReference type="Google" id="ProtNLM"/>
    </source>
</evidence>
<evidence type="ECO:0000313" key="2">
    <source>
        <dbReference type="Proteomes" id="UP001458880"/>
    </source>
</evidence>
<name>A0AAW1LVP5_POPJA</name>
<keyword evidence="2" id="KW-1185">Reference proteome</keyword>
<protein>
    <recommendedName>
        <fullName evidence="3">MADF domain-containing protein</fullName>
    </recommendedName>
</protein>
<comment type="caution">
    <text evidence="1">The sequence shown here is derived from an EMBL/GenBank/DDBJ whole genome shotgun (WGS) entry which is preliminary data.</text>
</comment>
<dbReference type="EMBL" id="JASPKY010000093">
    <property type="protein sequence ID" value="KAK9737937.1"/>
    <property type="molecule type" value="Genomic_DNA"/>
</dbReference>
<organism evidence="1 2">
    <name type="scientific">Popillia japonica</name>
    <name type="common">Japanese beetle</name>
    <dbReference type="NCBI Taxonomy" id="7064"/>
    <lineage>
        <taxon>Eukaryota</taxon>
        <taxon>Metazoa</taxon>
        <taxon>Ecdysozoa</taxon>
        <taxon>Arthropoda</taxon>
        <taxon>Hexapoda</taxon>
        <taxon>Insecta</taxon>
        <taxon>Pterygota</taxon>
        <taxon>Neoptera</taxon>
        <taxon>Endopterygota</taxon>
        <taxon>Coleoptera</taxon>
        <taxon>Polyphaga</taxon>
        <taxon>Scarabaeiformia</taxon>
        <taxon>Scarabaeidae</taxon>
        <taxon>Rutelinae</taxon>
        <taxon>Popillia</taxon>
    </lineage>
</organism>
<evidence type="ECO:0000313" key="1">
    <source>
        <dbReference type="EMBL" id="KAK9737937.1"/>
    </source>
</evidence>
<sequence>MWEEIASDIKKILELSYTYIQVENRYKTVLKQKKESIENNSRSGASRLAIPFESELNKITAIDDSIIPEVLISGNLEKHPKGVCSNESTSQEPRIY</sequence>
<dbReference type="Proteomes" id="UP001458880">
    <property type="component" value="Unassembled WGS sequence"/>
</dbReference>
<dbReference type="AlphaFoldDB" id="A0AAW1LVP5"/>
<proteinExistence type="predicted"/>